<comment type="caution">
    <text evidence="2">The sequence shown here is derived from an EMBL/GenBank/DDBJ whole genome shotgun (WGS) entry which is preliminary data.</text>
</comment>
<evidence type="ECO:0000313" key="3">
    <source>
        <dbReference type="Proteomes" id="UP001597460"/>
    </source>
</evidence>
<dbReference type="SUPFAM" id="SSF51905">
    <property type="entry name" value="FAD/NAD(P)-binding domain"/>
    <property type="match status" value="1"/>
</dbReference>
<organism evidence="2 3">
    <name type="scientific">Gracilimonas halophila</name>
    <dbReference type="NCBI Taxonomy" id="1834464"/>
    <lineage>
        <taxon>Bacteria</taxon>
        <taxon>Pseudomonadati</taxon>
        <taxon>Balneolota</taxon>
        <taxon>Balneolia</taxon>
        <taxon>Balneolales</taxon>
        <taxon>Balneolaceae</taxon>
        <taxon>Gracilimonas</taxon>
    </lineage>
</organism>
<proteinExistence type="predicted"/>
<dbReference type="RefSeq" id="WP_390303194.1">
    <property type="nucleotide sequence ID" value="NZ_JBHULI010000025.1"/>
</dbReference>
<dbReference type="Pfam" id="PF05834">
    <property type="entry name" value="Lycopene_cycl"/>
    <property type="match status" value="1"/>
</dbReference>
<keyword evidence="3" id="KW-1185">Reference proteome</keyword>
<keyword evidence="1" id="KW-1133">Transmembrane helix</keyword>
<dbReference type="PANTHER" id="PTHR39757">
    <property type="match status" value="1"/>
</dbReference>
<accession>A0ABW5JP57</accession>
<dbReference type="Gene3D" id="3.50.50.60">
    <property type="entry name" value="FAD/NAD(P)-binding domain"/>
    <property type="match status" value="1"/>
</dbReference>
<evidence type="ECO:0000313" key="2">
    <source>
        <dbReference type="EMBL" id="MFD2533247.1"/>
    </source>
</evidence>
<gene>
    <name evidence="2" type="ORF">ACFSVN_12405</name>
</gene>
<sequence length="386" mass="45180">MKVESKYDIIIAGGGLSGLSLAWYLAKGGYKGEVLVVDSTFAPTNDKTWCFWTNKEPPFREIIYKKWKKTWVSVLDYSTFRYLNEYSYYCIRSGDFREYVLRELKRHKNFDLLEENILDFSANKNKAVLLTKGGDTFLADYIFQSVMKPKNLDTSQIKYPLLQHFLGWEIEACETAFDPETFTIMDFDDEFSPGVGFMYVLPFTQTKALFEFTVFSDKVLDKKVYKKKIKHYLYHTYGLDKEHYEVRRKEYGEIPMEDRPHIPLYESNIINLGSAGGMTKPSTGYTFTRIQDYTQKLAQNLIQGFDPLPPRPSKFKYRYYDLLLLHILSNSTSDSLRVFHSLFKKNSLDDILRFLGEETTFTQDLKIMSSVPYIPFFKAIGNNLKR</sequence>
<keyword evidence="1" id="KW-0812">Transmembrane</keyword>
<evidence type="ECO:0000256" key="1">
    <source>
        <dbReference type="SAM" id="Phobius"/>
    </source>
</evidence>
<protein>
    <submittedName>
        <fullName evidence="2">Lycopene cyclase family protein</fullName>
    </submittedName>
</protein>
<name>A0ABW5JP57_9BACT</name>
<dbReference type="Proteomes" id="UP001597460">
    <property type="component" value="Unassembled WGS sequence"/>
</dbReference>
<dbReference type="EMBL" id="JBHULI010000025">
    <property type="protein sequence ID" value="MFD2533247.1"/>
    <property type="molecule type" value="Genomic_DNA"/>
</dbReference>
<reference evidence="3" key="1">
    <citation type="journal article" date="2019" name="Int. J. Syst. Evol. Microbiol.">
        <title>The Global Catalogue of Microorganisms (GCM) 10K type strain sequencing project: providing services to taxonomists for standard genome sequencing and annotation.</title>
        <authorList>
            <consortium name="The Broad Institute Genomics Platform"/>
            <consortium name="The Broad Institute Genome Sequencing Center for Infectious Disease"/>
            <person name="Wu L."/>
            <person name="Ma J."/>
        </authorList>
    </citation>
    <scope>NUCLEOTIDE SEQUENCE [LARGE SCALE GENOMIC DNA]</scope>
    <source>
        <strain evidence="3">KCTC 52042</strain>
    </source>
</reference>
<dbReference type="InterPro" id="IPR036188">
    <property type="entry name" value="FAD/NAD-bd_sf"/>
</dbReference>
<keyword evidence="1" id="KW-0472">Membrane</keyword>
<dbReference type="PANTHER" id="PTHR39757:SF5">
    <property type="entry name" value="OS02G0190600 PROTEIN"/>
    <property type="match status" value="1"/>
</dbReference>
<feature type="transmembrane region" description="Helical" evidence="1">
    <location>
        <begin position="7"/>
        <end position="26"/>
    </location>
</feature>